<organism evidence="10 11">
    <name type="scientific">Saitoella complicata (strain BCRC 22490 / CBS 7301 / JCM 7358 / NBRC 10748 / NRRL Y-17804)</name>
    <dbReference type="NCBI Taxonomy" id="698492"/>
    <lineage>
        <taxon>Eukaryota</taxon>
        <taxon>Fungi</taxon>
        <taxon>Dikarya</taxon>
        <taxon>Ascomycota</taxon>
        <taxon>Taphrinomycotina</taxon>
        <taxon>Taphrinomycotina incertae sedis</taxon>
        <taxon>Saitoella</taxon>
    </lineage>
</organism>
<evidence type="ECO:0000256" key="6">
    <source>
        <dbReference type="RuleBase" id="RU368080"/>
    </source>
</evidence>
<dbReference type="EMBL" id="BACD03000069">
    <property type="protein sequence ID" value="GAO52448.1"/>
    <property type="molecule type" value="Genomic_DNA"/>
</dbReference>
<dbReference type="Proteomes" id="UP000033140">
    <property type="component" value="Unassembled WGS sequence"/>
</dbReference>
<evidence type="ECO:0000256" key="8">
    <source>
        <dbReference type="SAM" id="Phobius"/>
    </source>
</evidence>
<evidence type="ECO:0000313" key="10">
    <source>
        <dbReference type="EMBL" id="GAO52448.1"/>
    </source>
</evidence>
<evidence type="ECO:0000256" key="7">
    <source>
        <dbReference type="SAM" id="MobiDB-lite"/>
    </source>
</evidence>
<keyword evidence="8" id="KW-1133">Transmembrane helix</keyword>
<dbReference type="GO" id="GO:0034727">
    <property type="term" value="P:piecemeal microautophagy of the nucleus"/>
    <property type="evidence" value="ECO:0007669"/>
    <property type="project" value="TreeGrafter"/>
</dbReference>
<dbReference type="Pfam" id="PF04108">
    <property type="entry name" value="ATG17_like"/>
    <property type="match status" value="1"/>
</dbReference>
<gene>
    <name evidence="10" type="ORF">G7K_6524-t1</name>
</gene>
<dbReference type="InterPro" id="IPR007240">
    <property type="entry name" value="Atg17"/>
</dbReference>
<dbReference type="PANTHER" id="PTHR28005:SF1">
    <property type="entry name" value="AUTOPHAGY-RELATED PROTEIN 17"/>
    <property type="match status" value="1"/>
</dbReference>
<name>A0A0E9NRP2_SAICN</name>
<dbReference type="STRING" id="698492.A0A0E9NRP2"/>
<dbReference type="GO" id="GO:1990316">
    <property type="term" value="C:Atg1/ULK1 kinase complex"/>
    <property type="evidence" value="ECO:0007669"/>
    <property type="project" value="TreeGrafter"/>
</dbReference>
<feature type="transmembrane region" description="Helical" evidence="8">
    <location>
        <begin position="478"/>
        <end position="500"/>
    </location>
</feature>
<evidence type="ECO:0000256" key="4">
    <source>
        <dbReference type="ARBA" id="ARBA00023006"/>
    </source>
</evidence>
<sequence>MSTHTPTAHLLTLTRTAKRALSEAQSLSSTANAAITSTHDHIDAIRRLVPQTTFLRKAMSEQLKVLYGILDGIKAEEDTARTSFESELAALDALDADLNSILAHLKSTPIDPGFAEANLSLSRSGSADPEIRGKETLHDFVDDVAIEQLKRQLRGIIDEVQEVHDGIHVVIEAFNGEIEGFEQALHDVPPLPLLEAHPPPDETPTAEDEEDGEEREPFPADGDAVQTYLWISTHNADIIADLLLGLARHYDQCTLALNDISNGASVSTLVDPGEKEEFLGVLDRDGEQIDEVLDEVRELVGHCEDIGTTLEGYLGALTSAYDQTTALFTRLEGFGTATLPAHLGATKTFTQTRAEQTEHISTLHSSLSHLHTHYTNFSHAYTASLAEIQRRHTYNAHVLSIIESTLEELRVLGEEEEGRRSGWREEWGGEVYETAVWDGQWHGVLSISTVEFMRWVHEDTDNASHLLGALAVTSAEPAFVFAFASNALALLLAILLWMAVRVPSSMKWWQHNPYNDKVKAVWKRAVNMSVYIAYLVLMPALLVAPAVFVARMFIR</sequence>
<keyword evidence="3 6" id="KW-0963">Cytoplasm</keyword>
<comment type="similarity">
    <text evidence="1 6">Belongs to the ATG17 family.</text>
</comment>
<keyword evidence="4 6" id="KW-0072">Autophagy</keyword>
<evidence type="ECO:0000313" key="11">
    <source>
        <dbReference type="Proteomes" id="UP000033140"/>
    </source>
</evidence>
<dbReference type="GO" id="GO:0034045">
    <property type="term" value="C:phagophore assembly site membrane"/>
    <property type="evidence" value="ECO:0007669"/>
    <property type="project" value="UniProtKB-SubCell"/>
</dbReference>
<dbReference type="GO" id="GO:0060090">
    <property type="term" value="F:molecular adaptor activity"/>
    <property type="evidence" value="ECO:0007669"/>
    <property type="project" value="TreeGrafter"/>
</dbReference>
<reference evidence="10 11" key="1">
    <citation type="journal article" date="2011" name="J. Gen. Appl. Microbiol.">
        <title>Draft genome sequencing of the enigmatic yeast Saitoella complicata.</title>
        <authorList>
            <person name="Nishida H."/>
            <person name="Hamamoto M."/>
            <person name="Sugiyama J."/>
        </authorList>
    </citation>
    <scope>NUCLEOTIDE SEQUENCE [LARGE SCALE GENOMIC DNA]</scope>
    <source>
        <strain evidence="10 11">NRRL Y-17804</strain>
    </source>
</reference>
<evidence type="ECO:0000256" key="5">
    <source>
        <dbReference type="ARBA" id="ARBA00023136"/>
    </source>
</evidence>
<dbReference type="GO" id="GO:0000045">
    <property type="term" value="P:autophagosome assembly"/>
    <property type="evidence" value="ECO:0007669"/>
    <property type="project" value="TreeGrafter"/>
</dbReference>
<evidence type="ECO:0000256" key="2">
    <source>
        <dbReference type="ARBA" id="ARBA00013806"/>
    </source>
</evidence>
<keyword evidence="11" id="KW-1185">Reference proteome</keyword>
<dbReference type="InterPro" id="IPR045326">
    <property type="entry name" value="ATG17-like_dom"/>
</dbReference>
<reference evidence="10 11" key="3">
    <citation type="journal article" date="2015" name="Genome Announc.">
        <title>Draft Genome Sequence of the Archiascomycetous Yeast Saitoella complicata.</title>
        <authorList>
            <person name="Yamauchi K."/>
            <person name="Kondo S."/>
            <person name="Hamamoto M."/>
            <person name="Takahashi Y."/>
            <person name="Ogura Y."/>
            <person name="Hayashi T."/>
            <person name="Nishida H."/>
        </authorList>
    </citation>
    <scope>NUCLEOTIDE SEQUENCE [LARGE SCALE GENOMIC DNA]</scope>
    <source>
        <strain evidence="10 11">NRRL Y-17804</strain>
    </source>
</reference>
<evidence type="ECO:0000256" key="3">
    <source>
        <dbReference type="ARBA" id="ARBA00022490"/>
    </source>
</evidence>
<comment type="subcellular location">
    <subcellularLocation>
        <location evidence="6">Cytoplasm</location>
    </subcellularLocation>
    <subcellularLocation>
        <location evidence="6">Preautophagosomal structure membrane</location>
        <topology evidence="6">Peripheral membrane protein</topology>
    </subcellularLocation>
</comment>
<feature type="region of interest" description="Disordered" evidence="7">
    <location>
        <begin position="190"/>
        <end position="220"/>
    </location>
</feature>
<dbReference type="GO" id="GO:0000422">
    <property type="term" value="P:autophagy of mitochondrion"/>
    <property type="evidence" value="ECO:0007669"/>
    <property type="project" value="TreeGrafter"/>
</dbReference>
<evidence type="ECO:0000259" key="9">
    <source>
        <dbReference type="Pfam" id="PF04108"/>
    </source>
</evidence>
<feature type="transmembrane region" description="Helical" evidence="8">
    <location>
        <begin position="531"/>
        <end position="554"/>
    </location>
</feature>
<feature type="compositionally biased region" description="Acidic residues" evidence="7">
    <location>
        <begin position="204"/>
        <end position="214"/>
    </location>
</feature>
<proteinExistence type="inferred from homology"/>
<comment type="function">
    <text evidence="6">Autophagy-specific protein that functions in response to autophagy-inducing signals as a scaffold to recruit other ATG proteins to organize preautophagosomal structure (PAS) formation. Modulates the timing and magnitude of the autophagy response, such as the size of the sequestering vesicles. Plays particularly a role in pexophagy and nucleophagy.</text>
</comment>
<dbReference type="GO" id="GO:0030295">
    <property type="term" value="F:protein kinase activator activity"/>
    <property type="evidence" value="ECO:0007669"/>
    <property type="project" value="TreeGrafter"/>
</dbReference>
<accession>A0A0E9NRP2</accession>
<reference evidence="10 11" key="2">
    <citation type="journal article" date="2014" name="J. Gen. Appl. Microbiol.">
        <title>The early diverging ascomycetous budding yeast Saitoella complicata has three histone deacetylases belonging to the Clr6, Hos2, and Rpd3 lineages.</title>
        <authorList>
            <person name="Nishida H."/>
            <person name="Matsumoto T."/>
            <person name="Kondo S."/>
            <person name="Hamamoto M."/>
            <person name="Yoshikawa H."/>
        </authorList>
    </citation>
    <scope>NUCLEOTIDE SEQUENCE [LARGE SCALE GENOMIC DNA]</scope>
    <source>
        <strain evidence="10 11">NRRL Y-17804</strain>
    </source>
</reference>
<dbReference type="AlphaFoldDB" id="A0A0E9NRP2"/>
<feature type="domain" description="Autophagy protein ATG17-like" evidence="9">
    <location>
        <begin position="20"/>
        <end position="428"/>
    </location>
</feature>
<keyword evidence="5 8" id="KW-0472">Membrane</keyword>
<comment type="caution">
    <text evidence="10">The sequence shown here is derived from an EMBL/GenBank/DDBJ whole genome shotgun (WGS) entry which is preliminary data.</text>
</comment>
<dbReference type="OMA" id="THVWRAN"/>
<keyword evidence="8" id="KW-0812">Transmembrane</keyword>
<protein>
    <recommendedName>
        <fullName evidence="2 6">Autophagy-related protein 17</fullName>
    </recommendedName>
</protein>
<dbReference type="PANTHER" id="PTHR28005">
    <property type="entry name" value="AUTOPHAGY-RELATED PROTEIN 17"/>
    <property type="match status" value="1"/>
</dbReference>
<evidence type="ECO:0000256" key="1">
    <source>
        <dbReference type="ARBA" id="ARBA00006259"/>
    </source>
</evidence>